<evidence type="ECO:0000259" key="7">
    <source>
        <dbReference type="PROSITE" id="PS50887"/>
    </source>
</evidence>
<dbReference type="EC" id="2.7.7.65" evidence="3"/>
<dbReference type="InterPro" id="IPR050469">
    <property type="entry name" value="Diguanylate_Cyclase"/>
</dbReference>
<dbReference type="AlphaFoldDB" id="A0A2P5GU19"/>
<evidence type="ECO:0000256" key="5">
    <source>
        <dbReference type="ARBA" id="ARBA00034247"/>
    </source>
</evidence>
<dbReference type="InterPro" id="IPR000160">
    <property type="entry name" value="GGDEF_dom"/>
</dbReference>
<evidence type="ECO:0000313" key="8">
    <source>
        <dbReference type="EMBL" id="POP47193.1"/>
    </source>
</evidence>
<dbReference type="EMBL" id="PQGE01000002">
    <property type="protein sequence ID" value="POP47193.1"/>
    <property type="molecule type" value="Genomic_DNA"/>
</dbReference>
<proteinExistence type="predicted"/>
<dbReference type="FunFam" id="3.30.70.270:FF:000001">
    <property type="entry name" value="Diguanylate cyclase domain protein"/>
    <property type="match status" value="1"/>
</dbReference>
<sequence length="454" mass="52246">MIETKNHLHRYFFLFAIGFVAITLLELAFRQVAQLDSSPSPLLFPAMTIFLLVFHIMVAGFMLMKYFCDKKHLYLVAIACAFAGSAIMMLGTLNSFPAWFICHSTTVANYNDAIIFFTFRNMMMAMLFTTSIVLFHQQKWAARGAWFHTMVVSGIILFTLMMLLLAYLYSSFNPTLDISLVDNKTHAFTSLWNHFFSWLLIALWTMTLLLLLRITQLRSFFWFSGGFFCICYIFTMLFLLSDRNSDGLAWYQARFFETTSTLFIIFTLLYDIFNLYRDSQDKYLHSYQNSIRDPLTRLHNRSYFYDTLVRQLAEASPLKPVSIIVSDLDRFKRINDTYGHLQGDKVIQFVASVLQHVIRLDDVAARIGGEEFALLLNNTTAEDAQHVAERIRLTIAGHDATSSQQQLPESITLSLGVYTATSPELTAEACVERADKAMYQAKETGRNRVVVWKE</sequence>
<keyword evidence="6" id="KW-0472">Membrane</keyword>
<evidence type="ECO:0000313" key="10">
    <source>
        <dbReference type="Proteomes" id="UP000237073"/>
    </source>
</evidence>
<keyword evidence="4" id="KW-0342">GTP-binding</keyword>
<dbReference type="InterPro" id="IPR043128">
    <property type="entry name" value="Rev_trsase/Diguanyl_cyclase"/>
</dbReference>
<feature type="transmembrane region" description="Helical" evidence="6">
    <location>
        <begin position="42"/>
        <end position="61"/>
    </location>
</feature>
<dbReference type="Proteomes" id="UP000237073">
    <property type="component" value="Unassembled WGS sequence"/>
</dbReference>
<dbReference type="GO" id="GO:0052621">
    <property type="term" value="F:diguanylate cyclase activity"/>
    <property type="evidence" value="ECO:0007669"/>
    <property type="project" value="UniProtKB-EC"/>
</dbReference>
<protein>
    <recommendedName>
        <fullName evidence="3">diguanylate cyclase</fullName>
        <ecNumber evidence="3">2.7.7.65</ecNumber>
    </recommendedName>
</protein>
<name>A0A2P5GU19_9ENTR</name>
<dbReference type="GO" id="GO:0005886">
    <property type="term" value="C:plasma membrane"/>
    <property type="evidence" value="ECO:0007669"/>
    <property type="project" value="TreeGrafter"/>
</dbReference>
<keyword evidence="6" id="KW-1133">Transmembrane helix</keyword>
<evidence type="ECO:0000256" key="2">
    <source>
        <dbReference type="ARBA" id="ARBA00004665"/>
    </source>
</evidence>
<dbReference type="Proteomes" id="UP000247005">
    <property type="component" value="Unassembled WGS sequence"/>
</dbReference>
<dbReference type="Pfam" id="PF17158">
    <property type="entry name" value="MASE4"/>
    <property type="match status" value="1"/>
</dbReference>
<dbReference type="GO" id="GO:1902201">
    <property type="term" value="P:negative regulation of bacterial-type flagellum-dependent cell motility"/>
    <property type="evidence" value="ECO:0007669"/>
    <property type="project" value="TreeGrafter"/>
</dbReference>
<dbReference type="Pfam" id="PF00990">
    <property type="entry name" value="GGDEF"/>
    <property type="match status" value="1"/>
</dbReference>
<dbReference type="NCBIfam" id="TIGR00254">
    <property type="entry name" value="GGDEF"/>
    <property type="match status" value="1"/>
</dbReference>
<feature type="transmembrane region" description="Helical" evidence="6">
    <location>
        <begin position="73"/>
        <end position="93"/>
    </location>
</feature>
<gene>
    <name evidence="9" type="ORF">CHU32_04435</name>
    <name evidence="8" type="ORF">CHU33_02885</name>
</gene>
<evidence type="ECO:0000313" key="11">
    <source>
        <dbReference type="Proteomes" id="UP000247005"/>
    </source>
</evidence>
<comment type="catalytic activity">
    <reaction evidence="5">
        <text>2 GTP = 3',3'-c-di-GMP + 2 diphosphate</text>
        <dbReference type="Rhea" id="RHEA:24898"/>
        <dbReference type="ChEBI" id="CHEBI:33019"/>
        <dbReference type="ChEBI" id="CHEBI:37565"/>
        <dbReference type="ChEBI" id="CHEBI:58805"/>
        <dbReference type="EC" id="2.7.7.65"/>
    </reaction>
</comment>
<dbReference type="PANTHER" id="PTHR45138">
    <property type="entry name" value="REGULATORY COMPONENTS OF SENSORY TRANSDUCTION SYSTEM"/>
    <property type="match status" value="1"/>
</dbReference>
<feature type="transmembrane region" description="Helical" evidence="6">
    <location>
        <begin position="190"/>
        <end position="212"/>
    </location>
</feature>
<feature type="transmembrane region" description="Helical" evidence="6">
    <location>
        <begin position="113"/>
        <end position="135"/>
    </location>
</feature>
<dbReference type="GO" id="GO:0005525">
    <property type="term" value="F:GTP binding"/>
    <property type="evidence" value="ECO:0007669"/>
    <property type="project" value="UniProtKB-KW"/>
</dbReference>
<feature type="transmembrane region" description="Helical" evidence="6">
    <location>
        <begin position="260"/>
        <end position="276"/>
    </location>
</feature>
<keyword evidence="4" id="KW-0547">Nucleotide-binding</keyword>
<feature type="domain" description="GGDEF" evidence="7">
    <location>
        <begin position="319"/>
        <end position="454"/>
    </location>
</feature>
<comment type="cofactor">
    <cofactor evidence="1">
        <name>Mg(2+)</name>
        <dbReference type="ChEBI" id="CHEBI:18420"/>
    </cofactor>
</comment>
<dbReference type="PANTHER" id="PTHR45138:SF9">
    <property type="entry name" value="DIGUANYLATE CYCLASE DGCM-RELATED"/>
    <property type="match status" value="1"/>
</dbReference>
<feature type="transmembrane region" description="Helical" evidence="6">
    <location>
        <begin position="219"/>
        <end position="240"/>
    </location>
</feature>
<feature type="transmembrane region" description="Helical" evidence="6">
    <location>
        <begin position="147"/>
        <end position="170"/>
    </location>
</feature>
<keyword evidence="10" id="KW-1185">Reference proteome</keyword>
<evidence type="ECO:0000256" key="6">
    <source>
        <dbReference type="SAM" id="Phobius"/>
    </source>
</evidence>
<dbReference type="SMART" id="SM00267">
    <property type="entry name" value="GGDEF"/>
    <property type="match status" value="1"/>
</dbReference>
<dbReference type="InterPro" id="IPR029787">
    <property type="entry name" value="Nucleotide_cyclase"/>
</dbReference>
<organism evidence="9 11">
    <name type="scientific">Superficieibacter electus</name>
    <dbReference type="NCBI Taxonomy" id="2022662"/>
    <lineage>
        <taxon>Bacteria</taxon>
        <taxon>Pseudomonadati</taxon>
        <taxon>Pseudomonadota</taxon>
        <taxon>Gammaproteobacteria</taxon>
        <taxon>Enterobacterales</taxon>
        <taxon>Enterobacteriaceae</taxon>
        <taxon>Superficieibacter</taxon>
    </lineage>
</organism>
<evidence type="ECO:0000256" key="1">
    <source>
        <dbReference type="ARBA" id="ARBA00001946"/>
    </source>
</evidence>
<evidence type="ECO:0000256" key="4">
    <source>
        <dbReference type="ARBA" id="ARBA00023134"/>
    </source>
</evidence>
<dbReference type="InterPro" id="IPR033424">
    <property type="entry name" value="MASE4"/>
</dbReference>
<dbReference type="PROSITE" id="PS50887">
    <property type="entry name" value="GGDEF"/>
    <property type="match status" value="1"/>
</dbReference>
<dbReference type="OrthoDB" id="9812260at2"/>
<accession>A0A2P5GU19</accession>
<feature type="transmembrane region" description="Helical" evidence="6">
    <location>
        <begin position="12"/>
        <end position="30"/>
    </location>
</feature>
<keyword evidence="6" id="KW-0812">Transmembrane</keyword>
<dbReference type="Gene3D" id="3.30.70.270">
    <property type="match status" value="1"/>
</dbReference>
<dbReference type="RefSeq" id="WP_103674585.1">
    <property type="nucleotide sequence ID" value="NZ_PQGD01000003.1"/>
</dbReference>
<dbReference type="SUPFAM" id="SSF55073">
    <property type="entry name" value="Nucleotide cyclase"/>
    <property type="match status" value="1"/>
</dbReference>
<reference evidence="10 11" key="1">
    <citation type="submission" date="2018-01" db="EMBL/GenBank/DDBJ databases">
        <title>Superficieibacter electus gen. nov., sp. nov., an extended-spectrum beta-lactamase possessing member of the Enterobacteriaceae family, isolated from intensive care unit surfaces.</title>
        <authorList>
            <person name="Potter R.F."/>
            <person name="D'Souza A.W."/>
        </authorList>
    </citation>
    <scope>NUCLEOTIDE SEQUENCE [LARGE SCALE GENOMIC DNA]</scope>
    <source>
        <strain evidence="9 11">BP-1</strain>
        <strain evidence="8 10">BP-2</strain>
    </source>
</reference>
<dbReference type="EMBL" id="PQGD01000003">
    <property type="protein sequence ID" value="POP50039.1"/>
    <property type="molecule type" value="Genomic_DNA"/>
</dbReference>
<evidence type="ECO:0000256" key="3">
    <source>
        <dbReference type="ARBA" id="ARBA00012528"/>
    </source>
</evidence>
<comment type="caution">
    <text evidence="9">The sequence shown here is derived from an EMBL/GenBank/DDBJ whole genome shotgun (WGS) entry which is preliminary data.</text>
</comment>
<dbReference type="GO" id="GO:0043709">
    <property type="term" value="P:cell adhesion involved in single-species biofilm formation"/>
    <property type="evidence" value="ECO:0007669"/>
    <property type="project" value="TreeGrafter"/>
</dbReference>
<comment type="pathway">
    <text evidence="2">Purine metabolism; 3',5'-cyclic di-GMP biosynthesis.</text>
</comment>
<dbReference type="CDD" id="cd01949">
    <property type="entry name" value="GGDEF"/>
    <property type="match status" value="1"/>
</dbReference>
<evidence type="ECO:0000313" key="9">
    <source>
        <dbReference type="EMBL" id="POP50039.1"/>
    </source>
</evidence>